<reference evidence="1 2" key="1">
    <citation type="submission" date="2017-08" db="EMBL/GenBank/DDBJ databases">
        <title>Infants hospitalized years apart are colonized by the same room-sourced microbial strains.</title>
        <authorList>
            <person name="Brooks B."/>
            <person name="Olm M.R."/>
            <person name="Firek B.A."/>
            <person name="Baker R."/>
            <person name="Thomas B.C."/>
            <person name="Morowitz M.J."/>
            <person name="Banfield J.F."/>
        </authorList>
    </citation>
    <scope>NUCLEOTIDE SEQUENCE [LARGE SCALE GENOMIC DNA]</scope>
    <source>
        <strain evidence="1">S2_003_000_R1_3</strain>
    </source>
</reference>
<gene>
    <name evidence="1" type="ORF">DI525_04045</name>
</gene>
<proteinExistence type="predicted"/>
<dbReference type="Proteomes" id="UP000249432">
    <property type="component" value="Unassembled WGS sequence"/>
</dbReference>
<protein>
    <submittedName>
        <fullName evidence="1">Uncharacterized protein</fullName>
    </submittedName>
</protein>
<accession>A0A2W5V5Y7</accession>
<sequence length="168" mass="18735">MAKIDLSQYEPVEERILRFRKDHPNFRCLTEMSHEGDVGQTRWIIKASIWRDAESTGMPDATGYAFEIDGAGMSQRTAALETCETSAIGRALANLGYGGNRRVTREEMRKVKRDEERGVIVARLKGVADVGALQALWEDAKAAEVTDRSLWQAFKKRTEELEGGGSGE</sequence>
<dbReference type="EMBL" id="QFRA01000006">
    <property type="protein sequence ID" value="PZR05461.1"/>
    <property type="molecule type" value="Genomic_DNA"/>
</dbReference>
<dbReference type="AlphaFoldDB" id="A0A2W5V5Y7"/>
<comment type="caution">
    <text evidence="1">The sequence shown here is derived from an EMBL/GenBank/DDBJ whole genome shotgun (WGS) entry which is preliminary data.</text>
</comment>
<evidence type="ECO:0000313" key="2">
    <source>
        <dbReference type="Proteomes" id="UP000249432"/>
    </source>
</evidence>
<evidence type="ECO:0000313" key="1">
    <source>
        <dbReference type="EMBL" id="PZR05461.1"/>
    </source>
</evidence>
<name>A0A2W5V5Y7_9CORY</name>
<organism evidence="1 2">
    <name type="scientific">Corynebacterium kroppenstedtii</name>
    <dbReference type="NCBI Taxonomy" id="161879"/>
    <lineage>
        <taxon>Bacteria</taxon>
        <taxon>Bacillati</taxon>
        <taxon>Actinomycetota</taxon>
        <taxon>Actinomycetes</taxon>
        <taxon>Mycobacteriales</taxon>
        <taxon>Corynebacteriaceae</taxon>
        <taxon>Corynebacterium</taxon>
    </lineage>
</organism>
<dbReference type="RefSeq" id="WP_303734510.1">
    <property type="nucleotide sequence ID" value="NZ_CAKZHK010000008.1"/>
</dbReference>